<reference evidence="1" key="1">
    <citation type="journal article" date="2009" name="Biochem. Biophys. Res. Commun.">
        <title>Isolation and biochemical characterization of two lipases from a metagenomic library of China Holstein cow rumen.</title>
        <authorList>
            <person name="Liu K."/>
            <person name="Wang J."/>
            <person name="Bu D."/>
            <person name="Zhao S."/>
            <person name="McSweeney C."/>
            <person name="Yu P."/>
            <person name="Li D."/>
        </authorList>
    </citation>
    <scope>NUCLEOTIDE SEQUENCE</scope>
</reference>
<accession>C0K082</accession>
<evidence type="ECO:0000313" key="1">
    <source>
        <dbReference type="EMBL" id="ACM91112.1"/>
    </source>
</evidence>
<protein>
    <submittedName>
        <fullName evidence="1">Uncharacterized protein</fullName>
    </submittedName>
</protein>
<sequence length="50" mass="5870">MGISAPIRSFVIHNIYPHMHMYSVKKVENASNWKIFSDACRLHKKRASRL</sequence>
<name>C0K082_9BACT</name>
<dbReference type="EMBL" id="FJ529694">
    <property type="protein sequence ID" value="ACM91112.1"/>
    <property type="molecule type" value="Genomic_DNA"/>
</dbReference>
<organism evidence="1">
    <name type="scientific">uncultured bacterium Rlip2</name>
    <dbReference type="NCBI Taxonomy" id="581115"/>
    <lineage>
        <taxon>Bacteria</taxon>
        <taxon>environmental samples</taxon>
    </lineage>
</organism>
<dbReference type="AlphaFoldDB" id="C0K082"/>
<proteinExistence type="predicted"/>